<keyword evidence="4" id="KW-1185">Reference proteome</keyword>
<reference evidence="3" key="1">
    <citation type="submission" date="2020-11" db="EMBL/GenBank/DDBJ databases">
        <authorList>
            <person name="Tran Van P."/>
        </authorList>
    </citation>
    <scope>NUCLEOTIDE SEQUENCE</scope>
</reference>
<feature type="region of interest" description="Disordered" evidence="1">
    <location>
        <begin position="289"/>
        <end position="309"/>
    </location>
</feature>
<dbReference type="Proteomes" id="UP000677054">
    <property type="component" value="Unassembled WGS sequence"/>
</dbReference>
<feature type="chain" id="PRO_5036210613" evidence="2">
    <location>
        <begin position="36"/>
        <end position="416"/>
    </location>
</feature>
<protein>
    <submittedName>
        <fullName evidence="3">Uncharacterized protein</fullName>
    </submittedName>
</protein>
<gene>
    <name evidence="3" type="ORF">DSTB1V02_LOCUS12016</name>
</gene>
<dbReference type="EMBL" id="CAJPEV010004250">
    <property type="protein sequence ID" value="CAG0901458.1"/>
    <property type="molecule type" value="Genomic_DNA"/>
</dbReference>
<feature type="signal peptide" evidence="2">
    <location>
        <begin position="1"/>
        <end position="35"/>
    </location>
</feature>
<evidence type="ECO:0000256" key="1">
    <source>
        <dbReference type="SAM" id="MobiDB-lite"/>
    </source>
</evidence>
<feature type="compositionally biased region" description="Basic and acidic residues" evidence="1">
    <location>
        <begin position="170"/>
        <end position="182"/>
    </location>
</feature>
<dbReference type="AlphaFoldDB" id="A0A7R9FRI4"/>
<accession>A0A7R9FRI4</accession>
<evidence type="ECO:0000256" key="2">
    <source>
        <dbReference type="SAM" id="SignalP"/>
    </source>
</evidence>
<evidence type="ECO:0000313" key="4">
    <source>
        <dbReference type="Proteomes" id="UP000677054"/>
    </source>
</evidence>
<sequence length="416" mass="47487">MYDVTSPTNFLTSLYRMKALWRMVVLGLFVLAVTAEEEKVEVVKGVEESPAALKPTLEDAVKELVDRVPRQSHGRLRSQSSRDDFRRSRSRDDSDEGHWRDRSERRESRNRGSRDSRESRESREDRFRSSDFRSRSRSRSRDIDDSSLRSSTRSSEEEPVPRIQVPLPKATDKQQDRSKESESSEPDGFFQQADSSFSKESESDENEKEKNIFNMKLYNNFGVGKKLDLLGMSVETGLHHRQKDKFHISRNRTPIEQFIKRLIGRAGNILGTLGNIGRMVFGFLPGVDEDNSSSSERRKRSVDDAAETDESEEKDLQCLYKGICTFMASSDEDLKILGGPLYPFIKKLIRASRLSSDLEKPKVLGLKAKNLKICDSTFVGCPTTQSHLRNSIAHVVVNEIENIIFPGISLREIDEK</sequence>
<name>A0A7R9FRI4_9CRUS</name>
<dbReference type="EMBL" id="LR903767">
    <property type="protein sequence ID" value="CAD7252258.1"/>
    <property type="molecule type" value="Genomic_DNA"/>
</dbReference>
<feature type="compositionally biased region" description="Basic and acidic residues" evidence="1">
    <location>
        <begin position="80"/>
        <end position="147"/>
    </location>
</feature>
<proteinExistence type="predicted"/>
<feature type="region of interest" description="Disordered" evidence="1">
    <location>
        <begin position="66"/>
        <end position="208"/>
    </location>
</feature>
<evidence type="ECO:0000313" key="3">
    <source>
        <dbReference type="EMBL" id="CAD7252258.1"/>
    </source>
</evidence>
<feature type="compositionally biased region" description="Basic and acidic residues" evidence="1">
    <location>
        <begin position="197"/>
        <end position="208"/>
    </location>
</feature>
<organism evidence="3">
    <name type="scientific">Darwinula stevensoni</name>
    <dbReference type="NCBI Taxonomy" id="69355"/>
    <lineage>
        <taxon>Eukaryota</taxon>
        <taxon>Metazoa</taxon>
        <taxon>Ecdysozoa</taxon>
        <taxon>Arthropoda</taxon>
        <taxon>Crustacea</taxon>
        <taxon>Oligostraca</taxon>
        <taxon>Ostracoda</taxon>
        <taxon>Podocopa</taxon>
        <taxon>Podocopida</taxon>
        <taxon>Darwinulocopina</taxon>
        <taxon>Darwinuloidea</taxon>
        <taxon>Darwinulidae</taxon>
        <taxon>Darwinula</taxon>
    </lineage>
</organism>
<keyword evidence="2" id="KW-0732">Signal</keyword>